<dbReference type="InterPro" id="IPR036864">
    <property type="entry name" value="Zn2-C6_fun-type_DNA-bd_sf"/>
</dbReference>
<dbReference type="Pfam" id="PF04082">
    <property type="entry name" value="Fungal_trans"/>
    <property type="match status" value="1"/>
</dbReference>
<protein>
    <recommendedName>
        <fullName evidence="4">Zn(2)-C6 fungal-type domain-containing protein</fullName>
    </recommendedName>
</protein>
<dbReference type="Gene3D" id="4.10.240.10">
    <property type="entry name" value="Zn(2)-C6 fungal-type DNA-binding domain"/>
    <property type="match status" value="1"/>
</dbReference>
<evidence type="ECO:0000313" key="6">
    <source>
        <dbReference type="Proteomes" id="UP000813461"/>
    </source>
</evidence>
<reference evidence="5" key="1">
    <citation type="journal article" date="2021" name="Nat. Commun.">
        <title>Genetic determinants of endophytism in the Arabidopsis root mycobiome.</title>
        <authorList>
            <person name="Mesny F."/>
            <person name="Miyauchi S."/>
            <person name="Thiergart T."/>
            <person name="Pickel B."/>
            <person name="Atanasova L."/>
            <person name="Karlsson M."/>
            <person name="Huettel B."/>
            <person name="Barry K.W."/>
            <person name="Haridas S."/>
            <person name="Chen C."/>
            <person name="Bauer D."/>
            <person name="Andreopoulos W."/>
            <person name="Pangilinan J."/>
            <person name="LaButti K."/>
            <person name="Riley R."/>
            <person name="Lipzen A."/>
            <person name="Clum A."/>
            <person name="Drula E."/>
            <person name="Henrissat B."/>
            <person name="Kohler A."/>
            <person name="Grigoriev I.V."/>
            <person name="Martin F.M."/>
            <person name="Hacquard S."/>
        </authorList>
    </citation>
    <scope>NUCLEOTIDE SEQUENCE</scope>
    <source>
        <strain evidence="5">MPI-SDFR-AT-0120</strain>
    </source>
</reference>
<keyword evidence="1" id="KW-0479">Metal-binding</keyword>
<gene>
    <name evidence="5" type="ORF">FB567DRAFT_610225</name>
</gene>
<dbReference type="GO" id="GO:0006351">
    <property type="term" value="P:DNA-templated transcription"/>
    <property type="evidence" value="ECO:0007669"/>
    <property type="project" value="InterPro"/>
</dbReference>
<keyword evidence="6" id="KW-1185">Reference proteome</keyword>
<evidence type="ECO:0000259" key="4">
    <source>
        <dbReference type="PROSITE" id="PS50048"/>
    </source>
</evidence>
<dbReference type="PANTHER" id="PTHR46910">
    <property type="entry name" value="TRANSCRIPTION FACTOR PDR1"/>
    <property type="match status" value="1"/>
</dbReference>
<dbReference type="EMBL" id="JAGMVJ010000002">
    <property type="protein sequence ID" value="KAH7093658.1"/>
    <property type="molecule type" value="Genomic_DNA"/>
</dbReference>
<dbReference type="InterPro" id="IPR050987">
    <property type="entry name" value="AtrR-like"/>
</dbReference>
<dbReference type="Proteomes" id="UP000813461">
    <property type="component" value="Unassembled WGS sequence"/>
</dbReference>
<accession>A0A8K0RIW5</accession>
<dbReference type="InterPro" id="IPR001138">
    <property type="entry name" value="Zn2Cys6_DnaBD"/>
</dbReference>
<dbReference type="GO" id="GO:0008270">
    <property type="term" value="F:zinc ion binding"/>
    <property type="evidence" value="ECO:0007669"/>
    <property type="project" value="InterPro"/>
</dbReference>
<name>A0A8K0RIW5_9PLEO</name>
<dbReference type="CDD" id="cd00067">
    <property type="entry name" value="GAL4"/>
    <property type="match status" value="1"/>
</dbReference>
<evidence type="ECO:0000256" key="2">
    <source>
        <dbReference type="ARBA" id="ARBA00023242"/>
    </source>
</evidence>
<evidence type="ECO:0000313" key="5">
    <source>
        <dbReference type="EMBL" id="KAH7093658.1"/>
    </source>
</evidence>
<evidence type="ECO:0000256" key="3">
    <source>
        <dbReference type="SAM" id="MobiDB-lite"/>
    </source>
</evidence>
<dbReference type="AlphaFoldDB" id="A0A8K0RIW5"/>
<feature type="region of interest" description="Disordered" evidence="3">
    <location>
        <begin position="423"/>
        <end position="445"/>
    </location>
</feature>
<dbReference type="GO" id="GO:0003677">
    <property type="term" value="F:DNA binding"/>
    <property type="evidence" value="ECO:0007669"/>
    <property type="project" value="InterPro"/>
</dbReference>
<dbReference type="SMART" id="SM00066">
    <property type="entry name" value="GAL4"/>
    <property type="match status" value="1"/>
</dbReference>
<dbReference type="OrthoDB" id="3266505at2759"/>
<evidence type="ECO:0000256" key="1">
    <source>
        <dbReference type="ARBA" id="ARBA00022723"/>
    </source>
</evidence>
<dbReference type="SUPFAM" id="SSF57701">
    <property type="entry name" value="Zn2/Cys6 DNA-binding domain"/>
    <property type="match status" value="1"/>
</dbReference>
<comment type="caution">
    <text evidence="5">The sequence shown here is derived from an EMBL/GenBank/DDBJ whole genome shotgun (WGS) entry which is preliminary data.</text>
</comment>
<dbReference type="CDD" id="cd12148">
    <property type="entry name" value="fungal_TF_MHR"/>
    <property type="match status" value="1"/>
</dbReference>
<dbReference type="PROSITE" id="PS50048">
    <property type="entry name" value="ZN2_CY6_FUNGAL_2"/>
    <property type="match status" value="1"/>
</dbReference>
<feature type="domain" description="Zn(2)-C6 fungal-type" evidence="4">
    <location>
        <begin position="25"/>
        <end position="54"/>
    </location>
</feature>
<dbReference type="Pfam" id="PF00172">
    <property type="entry name" value="Zn_clus"/>
    <property type="match status" value="1"/>
</dbReference>
<organism evidence="5 6">
    <name type="scientific">Paraphoma chrysanthemicola</name>
    <dbReference type="NCBI Taxonomy" id="798071"/>
    <lineage>
        <taxon>Eukaryota</taxon>
        <taxon>Fungi</taxon>
        <taxon>Dikarya</taxon>
        <taxon>Ascomycota</taxon>
        <taxon>Pezizomycotina</taxon>
        <taxon>Dothideomycetes</taxon>
        <taxon>Pleosporomycetidae</taxon>
        <taxon>Pleosporales</taxon>
        <taxon>Pleosporineae</taxon>
        <taxon>Phaeosphaeriaceae</taxon>
        <taxon>Paraphoma</taxon>
    </lineage>
</organism>
<sequence length="722" mass="80918">MNLESPRPTKKRYLAEGERQRAVRACRECRRLKEKCEGGTPCKRCRHLRRECEFGAAPAREERRELRYEHSIEELKARSAYMERVLRHHLPDLALDVDTLRRTCERLPSSRAGIDQIERSVQPPELITSAPTSESPGIEDENCTLDYVDGATVHYSGEFSHWNFSMHIKRNIDDLMAKSPSKDPESVKQVPDFIRVGEPDPGSTSILDIVALLPPRPLSSFLVNIFFKHATSNYYYVDRHWVTMLLETLHFHPNSLSSKDITAACVVLMVLAVATQYVHLESPKPDTRAGGRSSENLNAPANWESDIGSAFYRQVAKSLSDVIHAGTMLSVQVFLLMGLYSLPIDASGLGYIYLNLAIKVAIQNGMHRKLSRGSSDETTKEIRCCIWWTAYSFLHQISRLRSCLRSEVRAILFRIKEMKNSLRGQWTPPPDNAPPSTTRRDKYRVEPRAKSHARLECCLLHMFIGRPFILAHRQLQANTQCRHTHAVQVGSSPSSATSHQQWDFLIRDCVSAADEVIGICHGMRMGGIGLAKSSYIEYSSCRASLLVLIAHSICCRTNEHSSNLNKGLDAIKEMASVGESAQSEVSLLVTLEEALHRLQAFNEPCGQEKTNLESLSTQDGYEGLLSWYTNIAGSDKHRTNTSTLDALGTHGTRLPDTRPAQAGLNNNISSTSFIPSIQSMDEYPFDLDLLNASGSTAFFTSDLHEVGNTQNEFCESLLWPPA</sequence>
<keyword evidence="2" id="KW-0539">Nucleus</keyword>
<dbReference type="PROSITE" id="PS00463">
    <property type="entry name" value="ZN2_CY6_FUNGAL_1"/>
    <property type="match status" value="1"/>
</dbReference>
<dbReference type="PANTHER" id="PTHR46910:SF23">
    <property type="entry name" value="THIAMINE REPRESSIBLE GENES REGULATORY PROTEIN THI1"/>
    <property type="match status" value="1"/>
</dbReference>
<dbReference type="InterPro" id="IPR007219">
    <property type="entry name" value="XnlR_reg_dom"/>
</dbReference>
<proteinExistence type="predicted"/>
<dbReference type="GO" id="GO:0000981">
    <property type="term" value="F:DNA-binding transcription factor activity, RNA polymerase II-specific"/>
    <property type="evidence" value="ECO:0007669"/>
    <property type="project" value="InterPro"/>
</dbReference>